<dbReference type="KEGG" id="chih:GWR21_17215"/>
<sequence>MDLDFVGIRIPHLFGNIGKMDQHLSRSYHALRLATRFKQHGSGSALLKLKLSKVPD</sequence>
<reference evidence="1 2" key="1">
    <citation type="submission" date="2020-01" db="EMBL/GenBank/DDBJ databases">
        <title>Complete genome sequence of Chitinophaga sp. H33E-04 isolated from quinoa roots.</title>
        <authorList>
            <person name="Weon H.-Y."/>
            <person name="Lee S.A."/>
        </authorList>
    </citation>
    <scope>NUCLEOTIDE SEQUENCE [LARGE SCALE GENOMIC DNA]</scope>
    <source>
        <strain evidence="1 2">H33E-04</strain>
    </source>
</reference>
<dbReference type="RefSeq" id="WP_162332946.1">
    <property type="nucleotide sequence ID" value="NZ_CP048113.1"/>
</dbReference>
<organism evidence="1 2">
    <name type="scientific">Chitinophaga agri</name>
    <dbReference type="NCBI Taxonomy" id="2703787"/>
    <lineage>
        <taxon>Bacteria</taxon>
        <taxon>Pseudomonadati</taxon>
        <taxon>Bacteroidota</taxon>
        <taxon>Chitinophagia</taxon>
        <taxon>Chitinophagales</taxon>
        <taxon>Chitinophagaceae</taxon>
        <taxon>Chitinophaga</taxon>
    </lineage>
</organism>
<evidence type="ECO:0000313" key="1">
    <source>
        <dbReference type="EMBL" id="QHS61274.1"/>
    </source>
</evidence>
<keyword evidence="2" id="KW-1185">Reference proteome</keyword>
<dbReference type="EMBL" id="CP048113">
    <property type="protein sequence ID" value="QHS61274.1"/>
    <property type="molecule type" value="Genomic_DNA"/>
</dbReference>
<dbReference type="AlphaFoldDB" id="A0A6B9ZIT1"/>
<name>A0A6B9ZIT1_9BACT</name>
<protein>
    <submittedName>
        <fullName evidence="1">Uncharacterized protein</fullName>
    </submittedName>
</protein>
<proteinExistence type="predicted"/>
<evidence type="ECO:0000313" key="2">
    <source>
        <dbReference type="Proteomes" id="UP000476411"/>
    </source>
</evidence>
<dbReference type="Proteomes" id="UP000476411">
    <property type="component" value="Chromosome"/>
</dbReference>
<accession>A0A6B9ZIT1</accession>
<gene>
    <name evidence="1" type="ORF">GWR21_17215</name>
</gene>